<feature type="repeat" description="TPR" evidence="6">
    <location>
        <begin position="71"/>
        <end position="104"/>
    </location>
</feature>
<dbReference type="InterPro" id="IPR011990">
    <property type="entry name" value="TPR-like_helical_dom_sf"/>
</dbReference>
<reference evidence="11 12" key="1">
    <citation type="journal article" date="2017" name="Infect. Genet. Evol.">
        <title>Comparative genome analysis of fish pathogen Flavobacterium columnare reveals extensive sequence diversity within the species.</title>
        <authorList>
            <person name="Kayansamruaj P."/>
            <person name="Dong H.T."/>
            <person name="Hirono I."/>
            <person name="Kondo H."/>
            <person name="Senapin S."/>
            <person name="Rodkhum C."/>
        </authorList>
    </citation>
    <scope>NUCLEOTIDE SEQUENCE [LARGE SCALE GENOMIC DNA]</scope>
    <source>
        <strain evidence="11 12">1215</strain>
    </source>
</reference>
<dbReference type="EC" id="2.7.13.3" evidence="2"/>
<comment type="caution">
    <text evidence="11">The sequence shown here is derived from an EMBL/GenBank/DDBJ whole genome shotgun (WGS) entry which is preliminary data.</text>
</comment>
<dbReference type="PANTHER" id="PTHR45339:SF1">
    <property type="entry name" value="HYBRID SIGNAL TRANSDUCTION HISTIDINE KINASE J"/>
    <property type="match status" value="1"/>
</dbReference>
<keyword evidence="8" id="KW-1133">Transmembrane helix</keyword>
<feature type="domain" description="Histidine kinase" evidence="9">
    <location>
        <begin position="368"/>
        <end position="589"/>
    </location>
</feature>
<keyword evidence="7" id="KW-0175">Coiled coil</keyword>
<feature type="coiled-coil region" evidence="7">
    <location>
        <begin position="334"/>
        <end position="361"/>
    </location>
</feature>
<dbReference type="CDD" id="cd00082">
    <property type="entry name" value="HisKA"/>
    <property type="match status" value="1"/>
</dbReference>
<evidence type="ECO:0000259" key="10">
    <source>
        <dbReference type="PROSITE" id="PS50110"/>
    </source>
</evidence>
<proteinExistence type="predicted"/>
<dbReference type="Gene3D" id="1.25.40.10">
    <property type="entry name" value="Tetratricopeptide repeat domain"/>
    <property type="match status" value="2"/>
</dbReference>
<evidence type="ECO:0000256" key="8">
    <source>
        <dbReference type="SAM" id="Phobius"/>
    </source>
</evidence>
<dbReference type="CDD" id="cd16922">
    <property type="entry name" value="HATPase_EvgS-ArcB-TorS-like"/>
    <property type="match status" value="1"/>
</dbReference>
<organism evidence="11 12">
    <name type="scientific">Flavobacterium davisii</name>
    <dbReference type="NCBI Taxonomy" id="2906077"/>
    <lineage>
        <taxon>Bacteria</taxon>
        <taxon>Pseudomonadati</taxon>
        <taxon>Bacteroidota</taxon>
        <taxon>Flavobacteriia</taxon>
        <taxon>Flavobacteriales</taxon>
        <taxon>Flavobacteriaceae</taxon>
        <taxon>Flavobacterium</taxon>
    </lineage>
</organism>
<dbReference type="InterPro" id="IPR019734">
    <property type="entry name" value="TPR_rpt"/>
</dbReference>
<dbReference type="InterPro" id="IPR036097">
    <property type="entry name" value="HisK_dim/P_sf"/>
</dbReference>
<evidence type="ECO:0000313" key="12">
    <source>
        <dbReference type="Proteomes" id="UP000197768"/>
    </source>
</evidence>
<dbReference type="SMART" id="SM00387">
    <property type="entry name" value="HATPase_c"/>
    <property type="match status" value="1"/>
</dbReference>
<evidence type="ECO:0000256" key="3">
    <source>
        <dbReference type="ARBA" id="ARBA00022553"/>
    </source>
</evidence>
<dbReference type="InterPro" id="IPR005467">
    <property type="entry name" value="His_kinase_dom"/>
</dbReference>
<feature type="transmembrane region" description="Helical" evidence="8">
    <location>
        <begin position="308"/>
        <end position="328"/>
    </location>
</feature>
<dbReference type="InterPro" id="IPR003594">
    <property type="entry name" value="HATPase_dom"/>
</dbReference>
<evidence type="ECO:0000256" key="4">
    <source>
        <dbReference type="ARBA" id="ARBA00023012"/>
    </source>
</evidence>
<keyword evidence="11" id="KW-0808">Transferase</keyword>
<dbReference type="CDD" id="cd17546">
    <property type="entry name" value="REC_hyHK_CKI1_RcsC-like"/>
    <property type="match status" value="1"/>
</dbReference>
<comment type="catalytic activity">
    <reaction evidence="1">
        <text>ATP + protein L-histidine = ADP + protein N-phospho-L-histidine.</text>
        <dbReference type="EC" id="2.7.13.3"/>
    </reaction>
</comment>
<sequence>MNKIFRYIFLFINSQILGFYSGADNTSVDSSYYYSEKAIRFKEFKIYDRALENANKSIMFAKKRANSASLANGYYTLGIIYLDFEKYDDAIEKFIRAISVYNTLEPSTKLASSYFKIGICHLHKANNIKAEAYFSKANSVYDNIDLPEAKVVLLLEKAKIYIKQNNLRLAEANLIKLLDSPHSKEIRRNKSEIFFQLGLIKSQERRYVDALEYLKTSYLLSRKEKNACLELRSTEELSKIYELNALTNNSLLFLKKHLRIKDSLERVGELKNQHLINEQVKVDDLMKSIEKMDKDKRSQEKATQFSRLINILAIALITILSLLSLSLYKNNIIRNKSNELLREKNNELKIAKERIEKASKARTEFLSTVSHELRTPLNAINGISHLLLEENPKKSQIEYLKSLKFSGNYLLTYINEILEINRIESNNIEIELINFDFRELINNIHKSLKELADQNNNLFKLEIDEKIPQNLIGDTTKISQIFINLINNALKFTKNGEVVFIANLLSESENLCDIHFEIKDTGIGIPENKQEEIFESFSQGSVEINRKYGGTGLGLTIVKRLVALMKGDIKVMSTVDKGSRFYFDLTLEKGTKEIETSDQTLNNKVFIGKKVLLVEDNKINQMITKKILEKKKMLVTLCETGEDSIEMMRKNQYDITLMDVHLPGINGTIATEKIRKFDEETPIIALTAISLNENREMLLSYGMTDVITKPFNPDDFYKIIETNLL</sequence>
<dbReference type="PROSITE" id="PS50110">
    <property type="entry name" value="RESPONSE_REGULATORY"/>
    <property type="match status" value="1"/>
</dbReference>
<accession>A0A246GHF7</accession>
<dbReference type="Gene3D" id="3.40.50.2300">
    <property type="match status" value="1"/>
</dbReference>
<evidence type="ECO:0000256" key="7">
    <source>
        <dbReference type="SAM" id="Coils"/>
    </source>
</evidence>
<dbReference type="AlphaFoldDB" id="A0A246GHF7"/>
<evidence type="ECO:0000256" key="1">
    <source>
        <dbReference type="ARBA" id="ARBA00000085"/>
    </source>
</evidence>
<dbReference type="SUPFAM" id="SSF48452">
    <property type="entry name" value="TPR-like"/>
    <property type="match status" value="1"/>
</dbReference>
<keyword evidence="8" id="KW-0812">Transmembrane</keyword>
<evidence type="ECO:0000256" key="5">
    <source>
        <dbReference type="PROSITE-ProRule" id="PRU00169"/>
    </source>
</evidence>
<protein>
    <recommendedName>
        <fullName evidence="2">histidine kinase</fullName>
        <ecNumber evidence="2">2.7.13.3</ecNumber>
    </recommendedName>
</protein>
<dbReference type="Pfam" id="PF00072">
    <property type="entry name" value="Response_reg"/>
    <property type="match status" value="1"/>
</dbReference>
<dbReference type="SMART" id="SM00388">
    <property type="entry name" value="HisKA"/>
    <property type="match status" value="1"/>
</dbReference>
<gene>
    <name evidence="11" type="ORF">BWK59_09790</name>
</gene>
<dbReference type="InterPro" id="IPR004358">
    <property type="entry name" value="Sig_transdc_His_kin-like_C"/>
</dbReference>
<dbReference type="InterPro" id="IPR001789">
    <property type="entry name" value="Sig_transdc_resp-reg_receiver"/>
</dbReference>
<evidence type="ECO:0000259" key="9">
    <source>
        <dbReference type="PROSITE" id="PS50109"/>
    </source>
</evidence>
<dbReference type="SMART" id="SM00028">
    <property type="entry name" value="TPR"/>
    <property type="match status" value="4"/>
</dbReference>
<dbReference type="Proteomes" id="UP000197768">
    <property type="component" value="Unassembled WGS sequence"/>
</dbReference>
<feature type="modified residue" description="4-aspartylphosphate" evidence="5">
    <location>
        <position position="659"/>
    </location>
</feature>
<keyword evidence="11" id="KW-0418">Kinase</keyword>
<dbReference type="SUPFAM" id="SSF47384">
    <property type="entry name" value="Homodimeric domain of signal transducing histidine kinase"/>
    <property type="match status" value="1"/>
</dbReference>
<dbReference type="SUPFAM" id="SSF55874">
    <property type="entry name" value="ATPase domain of HSP90 chaperone/DNA topoisomerase II/histidine kinase"/>
    <property type="match status" value="1"/>
</dbReference>
<dbReference type="EMBL" id="MTCZ01000100">
    <property type="protein sequence ID" value="OWP83581.1"/>
    <property type="molecule type" value="Genomic_DNA"/>
</dbReference>
<dbReference type="PROSITE" id="PS50005">
    <property type="entry name" value="TPR"/>
    <property type="match status" value="1"/>
</dbReference>
<keyword evidence="6" id="KW-0802">TPR repeat</keyword>
<evidence type="ECO:0000256" key="2">
    <source>
        <dbReference type="ARBA" id="ARBA00012438"/>
    </source>
</evidence>
<dbReference type="GO" id="GO:0000155">
    <property type="term" value="F:phosphorelay sensor kinase activity"/>
    <property type="evidence" value="ECO:0007669"/>
    <property type="project" value="InterPro"/>
</dbReference>
<dbReference type="PANTHER" id="PTHR45339">
    <property type="entry name" value="HYBRID SIGNAL TRANSDUCTION HISTIDINE KINASE J"/>
    <property type="match status" value="1"/>
</dbReference>
<dbReference type="InterPro" id="IPR011006">
    <property type="entry name" value="CheY-like_superfamily"/>
</dbReference>
<dbReference type="SMART" id="SM00448">
    <property type="entry name" value="REC"/>
    <property type="match status" value="1"/>
</dbReference>
<evidence type="ECO:0000313" key="11">
    <source>
        <dbReference type="EMBL" id="OWP83581.1"/>
    </source>
</evidence>
<dbReference type="InterPro" id="IPR036890">
    <property type="entry name" value="HATPase_C_sf"/>
</dbReference>
<name>A0A246GHF7_9FLAO</name>
<dbReference type="Gene3D" id="3.30.565.10">
    <property type="entry name" value="Histidine kinase-like ATPase, C-terminal domain"/>
    <property type="match status" value="1"/>
</dbReference>
<keyword evidence="3 5" id="KW-0597">Phosphoprotein</keyword>
<dbReference type="PRINTS" id="PR00344">
    <property type="entry name" value="BCTRLSENSOR"/>
</dbReference>
<dbReference type="Pfam" id="PF00512">
    <property type="entry name" value="HisKA"/>
    <property type="match status" value="1"/>
</dbReference>
<dbReference type="PROSITE" id="PS50109">
    <property type="entry name" value="HIS_KIN"/>
    <property type="match status" value="1"/>
</dbReference>
<dbReference type="FunFam" id="3.30.565.10:FF:000010">
    <property type="entry name" value="Sensor histidine kinase RcsC"/>
    <property type="match status" value="1"/>
</dbReference>
<dbReference type="SUPFAM" id="SSF52172">
    <property type="entry name" value="CheY-like"/>
    <property type="match status" value="1"/>
</dbReference>
<dbReference type="RefSeq" id="WP_088393421.1">
    <property type="nucleotide sequence ID" value="NZ_MTCZ01000100.1"/>
</dbReference>
<keyword evidence="4" id="KW-0902">Two-component regulatory system</keyword>
<feature type="domain" description="Response regulatory" evidence="10">
    <location>
        <begin position="610"/>
        <end position="724"/>
    </location>
</feature>
<dbReference type="InterPro" id="IPR003661">
    <property type="entry name" value="HisK_dim/P_dom"/>
</dbReference>
<dbReference type="Gene3D" id="1.10.287.130">
    <property type="match status" value="1"/>
</dbReference>
<keyword evidence="8" id="KW-0472">Membrane</keyword>
<evidence type="ECO:0000256" key="6">
    <source>
        <dbReference type="PROSITE-ProRule" id="PRU00339"/>
    </source>
</evidence>
<dbReference type="Pfam" id="PF02518">
    <property type="entry name" value="HATPase_c"/>
    <property type="match status" value="1"/>
</dbReference>